<name>A0A0D2IZ76_9EURO</name>
<dbReference type="Gene3D" id="1.20.1250.20">
    <property type="entry name" value="MFS general substrate transporter like domains"/>
    <property type="match status" value="2"/>
</dbReference>
<evidence type="ECO:0000259" key="8">
    <source>
        <dbReference type="PROSITE" id="PS50850"/>
    </source>
</evidence>
<feature type="transmembrane region" description="Helical" evidence="7">
    <location>
        <begin position="88"/>
        <end position="111"/>
    </location>
</feature>
<feature type="region of interest" description="Disordered" evidence="6">
    <location>
        <begin position="18"/>
        <end position="79"/>
    </location>
</feature>
<keyword evidence="4 7" id="KW-1133">Transmembrane helix</keyword>
<evidence type="ECO:0000256" key="2">
    <source>
        <dbReference type="ARBA" id="ARBA00007520"/>
    </source>
</evidence>
<protein>
    <recommendedName>
        <fullName evidence="8">Major facilitator superfamily (MFS) profile domain-containing protein</fullName>
    </recommendedName>
</protein>
<sequence length="444" mass="47452">MVPRQESFLAAGYCAERNGNYANPTSEQSAHAEQTERRGSSTALPTADVERQEMPSIDGKAAQPDGLAEQHSPANTSETRRSTLQTTLLMVALCISVLLAALDITIITTPLPTISSHFHSSTGYVWVGSAFLLGSGASGPTWGKVSDIFGRRPLLLSAAAVFLLGSALGGASKNVAMLIAGRAVQGVGAAGLLTLINIVIGDLFSPRERGVYYGIVGIVWAFPISGTAFFIILFTLRLRHEKPRVIPALKAIDWLGSLSITGGTIMFLLGLQMGGVTHPWKSATVVCIEWRVALYPIIPKHLLTGGRQLAVFSLDFSHGAVFMQTCFFLPLYFQAVLNASPLLSGVWLLLYALSLSLSSVATGIYIKKTGRYFDCIIFGATVSVLGQGLLYELPSSRAWAKIIIYQIIAGVGAGPNFQAPLIVLQNLVPRQDNATATATFGFYT</sequence>
<feature type="transmembrane region" description="Helical" evidence="7">
    <location>
        <begin position="154"/>
        <end position="171"/>
    </location>
</feature>
<feature type="transmembrane region" description="Helical" evidence="7">
    <location>
        <begin position="372"/>
        <end position="391"/>
    </location>
</feature>
<dbReference type="PANTHER" id="PTHR23501">
    <property type="entry name" value="MAJOR FACILITATOR SUPERFAMILY"/>
    <property type="match status" value="1"/>
</dbReference>
<feature type="compositionally biased region" description="Polar residues" evidence="6">
    <location>
        <begin position="20"/>
        <end position="32"/>
    </location>
</feature>
<feature type="transmembrane region" description="Helical" evidence="7">
    <location>
        <begin position="403"/>
        <end position="424"/>
    </location>
</feature>
<feature type="transmembrane region" description="Helical" evidence="7">
    <location>
        <begin position="211"/>
        <end position="234"/>
    </location>
</feature>
<dbReference type="EMBL" id="KN847480">
    <property type="protein sequence ID" value="KIX01920.1"/>
    <property type="molecule type" value="Genomic_DNA"/>
</dbReference>
<dbReference type="RefSeq" id="XP_013269056.1">
    <property type="nucleotide sequence ID" value="XM_013413602.1"/>
</dbReference>
<organism evidence="9 10">
    <name type="scientific">Rhinocladiella mackenziei CBS 650.93</name>
    <dbReference type="NCBI Taxonomy" id="1442369"/>
    <lineage>
        <taxon>Eukaryota</taxon>
        <taxon>Fungi</taxon>
        <taxon>Dikarya</taxon>
        <taxon>Ascomycota</taxon>
        <taxon>Pezizomycotina</taxon>
        <taxon>Eurotiomycetes</taxon>
        <taxon>Chaetothyriomycetidae</taxon>
        <taxon>Chaetothyriales</taxon>
        <taxon>Herpotrichiellaceae</taxon>
        <taxon>Rhinocladiella</taxon>
    </lineage>
</organism>
<evidence type="ECO:0000256" key="6">
    <source>
        <dbReference type="SAM" id="MobiDB-lite"/>
    </source>
</evidence>
<dbReference type="AlphaFoldDB" id="A0A0D2IZ76"/>
<evidence type="ECO:0000313" key="9">
    <source>
        <dbReference type="EMBL" id="KIX01920.1"/>
    </source>
</evidence>
<proteinExistence type="inferred from homology"/>
<evidence type="ECO:0000256" key="4">
    <source>
        <dbReference type="ARBA" id="ARBA00022989"/>
    </source>
</evidence>
<reference evidence="9 10" key="1">
    <citation type="submission" date="2015-01" db="EMBL/GenBank/DDBJ databases">
        <title>The Genome Sequence of Rhinocladiella mackenzie CBS 650.93.</title>
        <authorList>
            <consortium name="The Broad Institute Genomics Platform"/>
            <person name="Cuomo C."/>
            <person name="de Hoog S."/>
            <person name="Gorbushina A."/>
            <person name="Stielow B."/>
            <person name="Teixiera M."/>
            <person name="Abouelleil A."/>
            <person name="Chapman S.B."/>
            <person name="Priest M."/>
            <person name="Young S.K."/>
            <person name="Wortman J."/>
            <person name="Nusbaum C."/>
            <person name="Birren B."/>
        </authorList>
    </citation>
    <scope>NUCLEOTIDE SEQUENCE [LARGE SCALE GENOMIC DNA]</scope>
    <source>
        <strain evidence="9 10">CBS 650.93</strain>
    </source>
</reference>
<dbReference type="STRING" id="1442369.A0A0D2IZ76"/>
<accession>A0A0D2IZ76</accession>
<evidence type="ECO:0000256" key="7">
    <source>
        <dbReference type="SAM" id="Phobius"/>
    </source>
</evidence>
<comment type="subcellular location">
    <subcellularLocation>
        <location evidence="1">Membrane</location>
        <topology evidence="1">Multi-pass membrane protein</topology>
    </subcellularLocation>
</comment>
<dbReference type="Pfam" id="PF07690">
    <property type="entry name" value="MFS_1"/>
    <property type="match status" value="1"/>
</dbReference>
<feature type="transmembrane region" description="Helical" evidence="7">
    <location>
        <begin position="183"/>
        <end position="204"/>
    </location>
</feature>
<keyword evidence="3 7" id="KW-0812">Transmembrane</keyword>
<feature type="transmembrane region" description="Helical" evidence="7">
    <location>
        <begin position="254"/>
        <end position="271"/>
    </location>
</feature>
<dbReference type="Proteomes" id="UP000053617">
    <property type="component" value="Unassembled WGS sequence"/>
</dbReference>
<dbReference type="InterPro" id="IPR020846">
    <property type="entry name" value="MFS_dom"/>
</dbReference>
<dbReference type="GeneID" id="25295930"/>
<evidence type="ECO:0000313" key="10">
    <source>
        <dbReference type="Proteomes" id="UP000053617"/>
    </source>
</evidence>
<dbReference type="OrthoDB" id="10021397at2759"/>
<gene>
    <name evidence="9" type="ORF">Z518_07859</name>
</gene>
<dbReference type="InterPro" id="IPR036259">
    <property type="entry name" value="MFS_trans_sf"/>
</dbReference>
<evidence type="ECO:0000256" key="5">
    <source>
        <dbReference type="ARBA" id="ARBA00023136"/>
    </source>
</evidence>
<dbReference type="HOGENOM" id="CLU_000960_22_0_1"/>
<evidence type="ECO:0000256" key="3">
    <source>
        <dbReference type="ARBA" id="ARBA00022692"/>
    </source>
</evidence>
<dbReference type="VEuPathDB" id="FungiDB:Z518_07859"/>
<dbReference type="SUPFAM" id="SSF103473">
    <property type="entry name" value="MFS general substrate transporter"/>
    <property type="match status" value="1"/>
</dbReference>
<keyword evidence="10" id="KW-1185">Reference proteome</keyword>
<dbReference type="InterPro" id="IPR011701">
    <property type="entry name" value="MFS"/>
</dbReference>
<dbReference type="GO" id="GO:0005886">
    <property type="term" value="C:plasma membrane"/>
    <property type="evidence" value="ECO:0007669"/>
    <property type="project" value="TreeGrafter"/>
</dbReference>
<comment type="similarity">
    <text evidence="2">Belongs to the major facilitator superfamily. TCR/Tet family.</text>
</comment>
<dbReference type="PROSITE" id="PS50850">
    <property type="entry name" value="MFS"/>
    <property type="match status" value="1"/>
</dbReference>
<evidence type="ECO:0000256" key="1">
    <source>
        <dbReference type="ARBA" id="ARBA00004141"/>
    </source>
</evidence>
<dbReference type="PANTHER" id="PTHR23501:SF102">
    <property type="entry name" value="DRUG TRANSPORTER, PUTATIVE (AFU_ORTHOLOGUE AFUA_3G08530)-RELATED"/>
    <property type="match status" value="1"/>
</dbReference>
<keyword evidence="5 7" id="KW-0472">Membrane</keyword>
<feature type="domain" description="Major facilitator superfamily (MFS) profile" evidence="8">
    <location>
        <begin position="89"/>
        <end position="444"/>
    </location>
</feature>
<feature type="transmembrane region" description="Helical" evidence="7">
    <location>
        <begin position="345"/>
        <end position="365"/>
    </location>
</feature>
<dbReference type="GO" id="GO:0022857">
    <property type="term" value="F:transmembrane transporter activity"/>
    <property type="evidence" value="ECO:0007669"/>
    <property type="project" value="InterPro"/>
</dbReference>